<dbReference type="InterPro" id="IPR004408">
    <property type="entry name" value="Biotin_CoA_COase_ligase"/>
</dbReference>
<protein>
    <recommendedName>
        <fullName evidence="3">biotin--[biotin carboxyl-carrier protein] ligase</fullName>
        <ecNumber evidence="3">6.3.4.15</ecNumber>
    </recommendedName>
</protein>
<dbReference type="Proteomes" id="UP001212421">
    <property type="component" value="Chromosome"/>
</dbReference>
<dbReference type="RefSeq" id="WP_281534043.1">
    <property type="nucleotide sequence ID" value="NZ_CP075584.1"/>
</dbReference>
<keyword evidence="2" id="KW-0092">Biotin</keyword>
<keyword evidence="6" id="KW-1185">Reference proteome</keyword>
<evidence type="ECO:0000313" key="5">
    <source>
        <dbReference type="EMBL" id="WBM79467.1"/>
    </source>
</evidence>
<dbReference type="InterPro" id="IPR004143">
    <property type="entry name" value="BPL_LPL_catalytic"/>
</dbReference>
<dbReference type="EC" id="6.3.4.15" evidence="3"/>
<dbReference type="InterPro" id="IPR045864">
    <property type="entry name" value="aa-tRNA-synth_II/BPL/LPL"/>
</dbReference>
<dbReference type="Pfam" id="PF03099">
    <property type="entry name" value="BPL_LplA_LipB"/>
    <property type="match status" value="2"/>
</dbReference>
<dbReference type="Pfam" id="PF02237">
    <property type="entry name" value="BPL_C"/>
    <property type="match status" value="1"/>
</dbReference>
<reference evidence="5 6" key="1">
    <citation type="submission" date="2021-05" db="EMBL/GenBank/DDBJ databases">
        <authorList>
            <person name="Kumar R."/>
            <person name="Kumar A."/>
            <person name="Mukhia S."/>
        </authorList>
    </citation>
    <scope>NUCLEOTIDE SEQUENCE [LARGE SCALE GENOMIC DNA]</scope>
    <source>
        <strain evidence="5 6">ERMR7:08</strain>
    </source>
</reference>
<feature type="domain" description="BPL/LPL catalytic" evidence="4">
    <location>
        <begin position="18"/>
        <end position="225"/>
    </location>
</feature>
<dbReference type="PANTHER" id="PTHR12835">
    <property type="entry name" value="BIOTIN PROTEIN LIGASE"/>
    <property type="match status" value="1"/>
</dbReference>
<dbReference type="SUPFAM" id="SSF55681">
    <property type="entry name" value="Class II aaRS and biotin synthetases"/>
    <property type="match status" value="1"/>
</dbReference>
<organism evidence="5 6">
    <name type="scientific">Cryobacterium breve</name>
    <dbReference type="NCBI Taxonomy" id="1259258"/>
    <lineage>
        <taxon>Bacteria</taxon>
        <taxon>Bacillati</taxon>
        <taxon>Actinomycetota</taxon>
        <taxon>Actinomycetes</taxon>
        <taxon>Micrococcales</taxon>
        <taxon>Microbacteriaceae</taxon>
        <taxon>Cryobacterium</taxon>
    </lineage>
</organism>
<gene>
    <name evidence="5" type="ORF">KIV56_14095</name>
</gene>
<dbReference type="PROSITE" id="PS51733">
    <property type="entry name" value="BPL_LPL_CATALYTIC"/>
    <property type="match status" value="1"/>
</dbReference>
<dbReference type="CDD" id="cd16442">
    <property type="entry name" value="BPL"/>
    <property type="match status" value="1"/>
</dbReference>
<dbReference type="InterPro" id="IPR003142">
    <property type="entry name" value="BPL_C"/>
</dbReference>
<dbReference type="EMBL" id="CP075584">
    <property type="protein sequence ID" value="WBM79467.1"/>
    <property type="molecule type" value="Genomic_DNA"/>
</dbReference>
<dbReference type="Gene3D" id="2.30.30.100">
    <property type="match status" value="1"/>
</dbReference>
<evidence type="ECO:0000259" key="4">
    <source>
        <dbReference type="PROSITE" id="PS51733"/>
    </source>
</evidence>
<proteinExistence type="predicted"/>
<accession>A0ABY7NBU8</accession>
<dbReference type="PANTHER" id="PTHR12835:SF5">
    <property type="entry name" value="BIOTIN--PROTEIN LIGASE"/>
    <property type="match status" value="1"/>
</dbReference>
<evidence type="ECO:0000256" key="1">
    <source>
        <dbReference type="ARBA" id="ARBA00022598"/>
    </source>
</evidence>
<keyword evidence="1 5" id="KW-0436">Ligase</keyword>
<dbReference type="Gene3D" id="3.30.930.10">
    <property type="entry name" value="Bira Bifunctional Protein, Domain 2"/>
    <property type="match status" value="1"/>
</dbReference>
<sequence length="297" mass="30657">MQFPLSREAVTRFEYLDEAGSTNDVLVGHATGTDAAGWPHLSTVVTDNQTRGRGRLGRTWLAPTGKSLAISVLLRPLVGAGVGVSTRQGAPLPVDRFGWFPLLAGAAMTIAVRAEVEASLLETASAAGTAVAAPDDGEHPAHEVTLKWPNDVLIDGYKVSGILSELLPDAHGLVIGAGLNLSLDEHDLPTLTSTSLLLVTGRAPEADAVLARYLTELARLTVAFLAADGDPVASGLQATVTGLCGTLGSKVRVQLPGGADLVGVAIALDESGRLIVEDQATGEPQAVAAGDVTHLRY</sequence>
<evidence type="ECO:0000313" key="6">
    <source>
        <dbReference type="Proteomes" id="UP001212421"/>
    </source>
</evidence>
<dbReference type="GO" id="GO:0016874">
    <property type="term" value="F:ligase activity"/>
    <property type="evidence" value="ECO:0007669"/>
    <property type="project" value="UniProtKB-KW"/>
</dbReference>
<evidence type="ECO:0000256" key="3">
    <source>
        <dbReference type="ARBA" id="ARBA00024227"/>
    </source>
</evidence>
<evidence type="ECO:0000256" key="2">
    <source>
        <dbReference type="ARBA" id="ARBA00023267"/>
    </source>
</evidence>
<name>A0ABY7NBU8_9MICO</name>